<dbReference type="NCBIfam" id="NF037982">
    <property type="entry name" value="Nramp_1"/>
    <property type="match status" value="1"/>
</dbReference>
<feature type="transmembrane region" description="Helical" evidence="8">
    <location>
        <begin position="332"/>
        <end position="351"/>
    </location>
</feature>
<keyword evidence="5 8" id="KW-1133">Transmembrane helix</keyword>
<feature type="region of interest" description="Disordered" evidence="7">
    <location>
        <begin position="1"/>
        <end position="21"/>
    </location>
</feature>
<keyword evidence="3 8" id="KW-0812">Transmembrane</keyword>
<dbReference type="Proteomes" id="UP001597512">
    <property type="component" value="Unassembled WGS sequence"/>
</dbReference>
<comment type="caution">
    <text evidence="9">The sequence shown here is derived from an EMBL/GenBank/DDBJ whole genome shotgun (WGS) entry which is preliminary data.</text>
</comment>
<feature type="transmembrane region" description="Helical" evidence="8">
    <location>
        <begin position="24"/>
        <end position="45"/>
    </location>
</feature>
<feature type="transmembrane region" description="Helical" evidence="8">
    <location>
        <begin position="165"/>
        <end position="183"/>
    </location>
</feature>
<keyword evidence="4" id="KW-0769">Symport</keyword>
<evidence type="ECO:0000256" key="6">
    <source>
        <dbReference type="ARBA" id="ARBA00023136"/>
    </source>
</evidence>
<evidence type="ECO:0000256" key="5">
    <source>
        <dbReference type="ARBA" id="ARBA00022989"/>
    </source>
</evidence>
<feature type="transmembrane region" description="Helical" evidence="8">
    <location>
        <begin position="203"/>
        <end position="224"/>
    </location>
</feature>
<dbReference type="Pfam" id="PF01566">
    <property type="entry name" value="Nramp"/>
    <property type="match status" value="1"/>
</dbReference>
<evidence type="ECO:0000313" key="9">
    <source>
        <dbReference type="EMBL" id="MFD2937453.1"/>
    </source>
</evidence>
<gene>
    <name evidence="9" type="ORF">ACFS25_27015</name>
</gene>
<feature type="transmembrane region" description="Helical" evidence="8">
    <location>
        <begin position="285"/>
        <end position="312"/>
    </location>
</feature>
<evidence type="ECO:0000256" key="4">
    <source>
        <dbReference type="ARBA" id="ARBA00022847"/>
    </source>
</evidence>
<keyword evidence="10" id="KW-1185">Reference proteome</keyword>
<accession>A0ABW6AT04</accession>
<feature type="transmembrane region" description="Helical" evidence="8">
    <location>
        <begin position="392"/>
        <end position="411"/>
    </location>
</feature>
<dbReference type="InterPro" id="IPR001046">
    <property type="entry name" value="NRAMP_fam"/>
</dbReference>
<evidence type="ECO:0000313" key="10">
    <source>
        <dbReference type="Proteomes" id="UP001597512"/>
    </source>
</evidence>
<evidence type="ECO:0000256" key="7">
    <source>
        <dbReference type="SAM" id="MobiDB-lite"/>
    </source>
</evidence>
<evidence type="ECO:0000256" key="1">
    <source>
        <dbReference type="ARBA" id="ARBA00004141"/>
    </source>
</evidence>
<feature type="transmembrane region" description="Helical" evidence="8">
    <location>
        <begin position="57"/>
        <end position="80"/>
    </location>
</feature>
<name>A0ABW6AT04_9BACT</name>
<dbReference type="PANTHER" id="PTHR11706:SF33">
    <property type="entry name" value="NATURAL RESISTANCE-ASSOCIATED MACROPHAGE PROTEIN 2"/>
    <property type="match status" value="1"/>
</dbReference>
<comment type="subcellular location">
    <subcellularLocation>
        <location evidence="1">Membrane</location>
        <topology evidence="1">Multi-pass membrane protein</topology>
    </subcellularLocation>
</comment>
<keyword evidence="6 8" id="KW-0472">Membrane</keyword>
<dbReference type="PANTHER" id="PTHR11706">
    <property type="entry name" value="SOLUTE CARRIER PROTEIN FAMILY 11 MEMBER"/>
    <property type="match status" value="1"/>
</dbReference>
<reference evidence="10" key="1">
    <citation type="journal article" date="2019" name="Int. J. Syst. Evol. Microbiol.">
        <title>The Global Catalogue of Microorganisms (GCM) 10K type strain sequencing project: providing services to taxonomists for standard genome sequencing and annotation.</title>
        <authorList>
            <consortium name="The Broad Institute Genomics Platform"/>
            <consortium name="The Broad Institute Genome Sequencing Center for Infectious Disease"/>
            <person name="Wu L."/>
            <person name="Ma J."/>
        </authorList>
    </citation>
    <scope>NUCLEOTIDE SEQUENCE [LARGE SCALE GENOMIC DNA]</scope>
    <source>
        <strain evidence="10">KCTC 52490</strain>
    </source>
</reference>
<dbReference type="RefSeq" id="WP_381507532.1">
    <property type="nucleotide sequence ID" value="NZ_JBHUOM010000028.1"/>
</dbReference>
<feature type="transmembrane region" description="Helical" evidence="8">
    <location>
        <begin position="357"/>
        <end position="380"/>
    </location>
</feature>
<evidence type="ECO:0000256" key="3">
    <source>
        <dbReference type="ARBA" id="ARBA00022692"/>
    </source>
</evidence>
<organism evidence="9 10">
    <name type="scientific">Spirosoma flavum</name>
    <dbReference type="NCBI Taxonomy" id="2048557"/>
    <lineage>
        <taxon>Bacteria</taxon>
        <taxon>Pseudomonadati</taxon>
        <taxon>Bacteroidota</taxon>
        <taxon>Cytophagia</taxon>
        <taxon>Cytophagales</taxon>
        <taxon>Cytophagaceae</taxon>
        <taxon>Spirosoma</taxon>
    </lineage>
</organism>
<keyword evidence="2" id="KW-0813">Transport</keyword>
<evidence type="ECO:0000256" key="2">
    <source>
        <dbReference type="ARBA" id="ARBA00022448"/>
    </source>
</evidence>
<dbReference type="EMBL" id="JBHUOM010000028">
    <property type="protein sequence ID" value="MFD2937453.1"/>
    <property type="molecule type" value="Genomic_DNA"/>
</dbReference>
<feature type="transmembrane region" description="Helical" evidence="8">
    <location>
        <begin position="140"/>
        <end position="158"/>
    </location>
</feature>
<feature type="transmembrane region" description="Helical" evidence="8">
    <location>
        <begin position="101"/>
        <end position="120"/>
    </location>
</feature>
<sequence>MAIQPENESMETRPSTDRPSGNKLLKWLASLGPGIITAALVFGPSKITITSKMGAEYGYSLLWIVVVAIFFMAVFTAMAARIGLATQQSFLSTIRERWGNGASIGLGIGVFLVTTSFQAGNSIGVGIALAEATQTSTKPWIILFNVIAIGLLFFRTFYKVLEKLMITLISLMLFAFVITLFLAKPDFAKVAMGFVPSLPTGSRGLTIAFVASTFSIVGALYQSYLVQERRRANPGLVQKSNASRIGIVLLGILSAIVMICGAAILNPQGIKVVSATDMAKALEPLFGHMSSNLFLAGLFGASFSALIGNATLGGTLLGDALGYGSQLNTKTVRGLISLIMIIGAAIALSFGKLPLELIILAQSVTILIVPFIGLAMYVIANDAHIMGQYRNTILTRIVGGLGLLLIIGLAISNVNELFFK</sequence>
<proteinExistence type="predicted"/>
<protein>
    <submittedName>
        <fullName evidence="9">Nramp family divalent metal transporter</fullName>
    </submittedName>
</protein>
<evidence type="ECO:0000256" key="8">
    <source>
        <dbReference type="SAM" id="Phobius"/>
    </source>
</evidence>
<feature type="transmembrane region" description="Helical" evidence="8">
    <location>
        <begin position="245"/>
        <end position="265"/>
    </location>
</feature>